<protein>
    <submittedName>
        <fullName evidence="2">Uncharacterized protein</fullName>
    </submittedName>
</protein>
<sequence length="89" mass="10106">MGSNDHIDFELNSRIENARDLGFFDEKEKELGIALFVVDHGIASLSPKQKYVWDTAISPILAKPQSAEERFQDALEQDRADEARNGPFR</sequence>
<proteinExistence type="predicted"/>
<comment type="caution">
    <text evidence="2">The sequence shown here is derived from an EMBL/GenBank/DDBJ whole genome shotgun (WGS) entry which is preliminary data.</text>
</comment>
<dbReference type="Proteomes" id="UP000093111">
    <property type="component" value="Unassembled WGS sequence"/>
</dbReference>
<dbReference type="RefSeq" id="WP_068953329.1">
    <property type="nucleotide sequence ID" value="NZ_LGLV01000005.1"/>
</dbReference>
<organism evidence="2 3">
    <name type="scientific">Pararhizobium polonicum</name>
    <dbReference type="NCBI Taxonomy" id="1612624"/>
    <lineage>
        <taxon>Bacteria</taxon>
        <taxon>Pseudomonadati</taxon>
        <taxon>Pseudomonadota</taxon>
        <taxon>Alphaproteobacteria</taxon>
        <taxon>Hyphomicrobiales</taxon>
        <taxon>Rhizobiaceae</taxon>
        <taxon>Rhizobium/Agrobacterium group</taxon>
        <taxon>Pararhizobium</taxon>
    </lineage>
</organism>
<evidence type="ECO:0000313" key="3">
    <source>
        <dbReference type="Proteomes" id="UP000093111"/>
    </source>
</evidence>
<keyword evidence="3" id="KW-1185">Reference proteome</keyword>
<reference evidence="2 3" key="1">
    <citation type="journal article" date="2016" name="Syst. Appl. Microbiol.">
        <title>Pararhizobium polonicum sp. nov. isolated from tumors on stone fruit rootstocks.</title>
        <authorList>
            <person name="Pulawska J."/>
            <person name="Kuzmanovic N."/>
            <person name="Willems A."/>
            <person name="Pothier J.F."/>
        </authorList>
    </citation>
    <scope>NUCLEOTIDE SEQUENCE [LARGE SCALE GENOMIC DNA]</scope>
    <source>
        <strain evidence="2 3">F5.1</strain>
    </source>
</reference>
<gene>
    <name evidence="2" type="ORF">ADU59_07750</name>
</gene>
<dbReference type="OrthoDB" id="7907082at2"/>
<dbReference type="EMBL" id="LGLV01000005">
    <property type="protein sequence ID" value="OBZ96237.1"/>
    <property type="molecule type" value="Genomic_DNA"/>
</dbReference>
<evidence type="ECO:0000256" key="1">
    <source>
        <dbReference type="SAM" id="MobiDB-lite"/>
    </source>
</evidence>
<accession>A0A1C7P4X5</accession>
<feature type="region of interest" description="Disordered" evidence="1">
    <location>
        <begin position="68"/>
        <end position="89"/>
    </location>
</feature>
<evidence type="ECO:0000313" key="2">
    <source>
        <dbReference type="EMBL" id="OBZ96237.1"/>
    </source>
</evidence>
<dbReference type="AlphaFoldDB" id="A0A1C7P4X5"/>
<name>A0A1C7P4X5_9HYPH</name>